<dbReference type="EMBL" id="KZ293645">
    <property type="protein sequence ID" value="PBL02769.1"/>
    <property type="molecule type" value="Genomic_DNA"/>
</dbReference>
<accession>A0A2H3EJ15</accession>
<dbReference type="Proteomes" id="UP000217790">
    <property type="component" value="Unassembled WGS sequence"/>
</dbReference>
<keyword evidence="2" id="KW-1185">Reference proteome</keyword>
<protein>
    <submittedName>
        <fullName evidence="1">Uncharacterized protein</fullName>
    </submittedName>
</protein>
<proteinExistence type="predicted"/>
<name>A0A2H3EJ15_ARMGA</name>
<reference evidence="2" key="1">
    <citation type="journal article" date="2017" name="Nat. Ecol. Evol.">
        <title>Genome expansion and lineage-specific genetic innovations in the forest pathogenic fungi Armillaria.</title>
        <authorList>
            <person name="Sipos G."/>
            <person name="Prasanna A.N."/>
            <person name="Walter M.C."/>
            <person name="O'Connor E."/>
            <person name="Balint B."/>
            <person name="Krizsan K."/>
            <person name="Kiss B."/>
            <person name="Hess J."/>
            <person name="Varga T."/>
            <person name="Slot J."/>
            <person name="Riley R."/>
            <person name="Boka B."/>
            <person name="Rigling D."/>
            <person name="Barry K."/>
            <person name="Lee J."/>
            <person name="Mihaltcheva S."/>
            <person name="LaButti K."/>
            <person name="Lipzen A."/>
            <person name="Waldron R."/>
            <person name="Moloney N.M."/>
            <person name="Sperisen C."/>
            <person name="Kredics L."/>
            <person name="Vagvoelgyi C."/>
            <person name="Patrignani A."/>
            <person name="Fitzpatrick D."/>
            <person name="Nagy I."/>
            <person name="Doyle S."/>
            <person name="Anderson J.B."/>
            <person name="Grigoriev I.V."/>
            <person name="Gueldener U."/>
            <person name="Muensterkoetter M."/>
            <person name="Nagy L.G."/>
        </authorList>
    </citation>
    <scope>NUCLEOTIDE SEQUENCE [LARGE SCALE GENOMIC DNA]</scope>
    <source>
        <strain evidence="2">Ar21-2</strain>
    </source>
</reference>
<sequence>MVSNGPVWTSGASMWETTTNRSVSIHALKLKLEILATYSTWETGATLLATSENTEETHTHWIKGKHTSGLNIFLARTSEELKESETFWVIICFTTDDDNFELML</sequence>
<organism evidence="1 2">
    <name type="scientific">Armillaria gallica</name>
    <name type="common">Bulbous honey fungus</name>
    <name type="synonym">Armillaria bulbosa</name>
    <dbReference type="NCBI Taxonomy" id="47427"/>
    <lineage>
        <taxon>Eukaryota</taxon>
        <taxon>Fungi</taxon>
        <taxon>Dikarya</taxon>
        <taxon>Basidiomycota</taxon>
        <taxon>Agaricomycotina</taxon>
        <taxon>Agaricomycetes</taxon>
        <taxon>Agaricomycetidae</taxon>
        <taxon>Agaricales</taxon>
        <taxon>Marasmiineae</taxon>
        <taxon>Physalacriaceae</taxon>
        <taxon>Armillaria</taxon>
    </lineage>
</organism>
<evidence type="ECO:0000313" key="2">
    <source>
        <dbReference type="Proteomes" id="UP000217790"/>
    </source>
</evidence>
<evidence type="ECO:0000313" key="1">
    <source>
        <dbReference type="EMBL" id="PBL02769.1"/>
    </source>
</evidence>
<dbReference type="AlphaFoldDB" id="A0A2H3EJ15"/>
<dbReference type="InParanoid" id="A0A2H3EJ15"/>
<gene>
    <name evidence="1" type="ORF">ARMGADRAFT_1023942</name>
</gene>